<dbReference type="InterPro" id="IPR016160">
    <property type="entry name" value="Ald_DH_CS_CYS"/>
</dbReference>
<dbReference type="RefSeq" id="XP_014551552.1">
    <property type="nucleotide sequence ID" value="XM_014696066.1"/>
</dbReference>
<dbReference type="InterPro" id="IPR015590">
    <property type="entry name" value="Aldehyde_DH_dom"/>
</dbReference>
<dbReference type="Gene3D" id="3.40.605.10">
    <property type="entry name" value="Aldehyde Dehydrogenase, Chain A, domain 1"/>
    <property type="match status" value="1"/>
</dbReference>
<dbReference type="GeneID" id="26250203"/>
<evidence type="ECO:0000256" key="7">
    <source>
        <dbReference type="RuleBase" id="RU003345"/>
    </source>
</evidence>
<dbReference type="FunFam" id="3.40.605.10:FF:000029">
    <property type="entry name" value="Aldehyde dehydrogenase, mitochondrial"/>
    <property type="match status" value="1"/>
</dbReference>
<dbReference type="SUPFAM" id="SSF53720">
    <property type="entry name" value="ALDH-like"/>
    <property type="match status" value="1"/>
</dbReference>
<evidence type="ECO:0000259" key="8">
    <source>
        <dbReference type="Pfam" id="PF00171"/>
    </source>
</evidence>
<sequence>ERAKKVLKLAGLIDANAHELCRLEALCSGKPKFLSTTNHRTSWASANMTITDYTGLCDKLEGESFPPDNGFIKIIRREPIGVCSVVNAFNGPAVMVAFKGAPCLAAGNTMVVKASEKTPVSTIYFGRLLNEAGFPPGVMNIISRGSETGALLASHMDVDKISFTGSVNTGKIAQMAASRNLKRVTLELGGKSPSIVFPDANLQVAVQWCTQGIVGNSGQACTASSRIYVHKDIKEKFVQAMKTAFESLDGSFGDPKKDTTTIGPLVDKMQFERVLSYVESGKTETTLVCWMRPAIFVDPNADAKIYKEEIFSPVVVISEFTEEEEVIARANATPFGLSGAVFSQDINRAMRVSAKIHSGTVCVNCCTMVDIFAPFGGFKSSGWGRELGKYGIQAYTEHKTVFIK</sequence>
<keyword evidence="10" id="KW-1185">Reference proteome</keyword>
<proteinExistence type="inferred from homology"/>
<evidence type="ECO:0000313" key="10">
    <source>
        <dbReference type="Proteomes" id="UP000054337"/>
    </source>
</evidence>
<evidence type="ECO:0000256" key="6">
    <source>
        <dbReference type="PROSITE-ProRule" id="PRU10007"/>
    </source>
</evidence>
<dbReference type="InterPro" id="IPR029510">
    <property type="entry name" value="Ald_DH_CS_GLU"/>
</dbReference>
<comment type="catalytic activity">
    <reaction evidence="5">
        <text>an aldehyde + NAD(+) + H2O = a carboxylate + NADH + 2 H(+)</text>
        <dbReference type="Rhea" id="RHEA:16185"/>
        <dbReference type="ChEBI" id="CHEBI:15377"/>
        <dbReference type="ChEBI" id="CHEBI:15378"/>
        <dbReference type="ChEBI" id="CHEBI:17478"/>
        <dbReference type="ChEBI" id="CHEBI:29067"/>
        <dbReference type="ChEBI" id="CHEBI:57540"/>
        <dbReference type="ChEBI" id="CHEBI:57945"/>
        <dbReference type="EC" id="1.2.1.3"/>
    </reaction>
</comment>
<evidence type="ECO:0000256" key="5">
    <source>
        <dbReference type="ARBA" id="ARBA00049194"/>
    </source>
</evidence>
<evidence type="ECO:0000256" key="2">
    <source>
        <dbReference type="ARBA" id="ARBA00023002"/>
    </source>
</evidence>
<dbReference type="InterPro" id="IPR016163">
    <property type="entry name" value="Ald_DH_C"/>
</dbReference>
<comment type="similarity">
    <text evidence="1 7">Belongs to the aldehyde dehydrogenase family.</text>
</comment>
<dbReference type="PROSITE" id="PS00070">
    <property type="entry name" value="ALDEHYDE_DEHYDR_CYS"/>
    <property type="match status" value="1"/>
</dbReference>
<feature type="active site" evidence="6">
    <location>
        <position position="187"/>
    </location>
</feature>
<protein>
    <recommendedName>
        <fullName evidence="4">aldehyde dehydrogenase (NAD(+))</fullName>
        <ecNumber evidence="4">1.2.1.3</ecNumber>
    </recommendedName>
</protein>
<evidence type="ECO:0000313" key="9">
    <source>
        <dbReference type="EMBL" id="EUN21977.1"/>
    </source>
</evidence>
<dbReference type="GO" id="GO:0004029">
    <property type="term" value="F:aldehyde dehydrogenase (NAD+) activity"/>
    <property type="evidence" value="ECO:0007669"/>
    <property type="project" value="UniProtKB-EC"/>
</dbReference>
<dbReference type="PANTHER" id="PTHR11699">
    <property type="entry name" value="ALDEHYDE DEHYDROGENASE-RELATED"/>
    <property type="match status" value="1"/>
</dbReference>
<dbReference type="Gene3D" id="3.40.309.10">
    <property type="entry name" value="Aldehyde Dehydrogenase, Chain A, domain 2"/>
    <property type="match status" value="1"/>
</dbReference>
<feature type="non-terminal residue" evidence="9">
    <location>
        <position position="1"/>
    </location>
</feature>
<evidence type="ECO:0000256" key="1">
    <source>
        <dbReference type="ARBA" id="ARBA00009986"/>
    </source>
</evidence>
<gene>
    <name evidence="9" type="ORF">COCVIDRAFT_112596</name>
</gene>
<keyword evidence="3" id="KW-0520">NAD</keyword>
<dbReference type="OrthoDB" id="310895at2759"/>
<evidence type="ECO:0000256" key="4">
    <source>
        <dbReference type="ARBA" id="ARBA00024226"/>
    </source>
</evidence>
<dbReference type="EMBL" id="KI968826">
    <property type="protein sequence ID" value="EUN21977.1"/>
    <property type="molecule type" value="Genomic_DNA"/>
</dbReference>
<dbReference type="InterPro" id="IPR016162">
    <property type="entry name" value="Ald_DH_N"/>
</dbReference>
<dbReference type="EC" id="1.2.1.3" evidence="4"/>
<reference evidence="9 10" key="1">
    <citation type="journal article" date="2013" name="PLoS Genet.">
        <title>Comparative genome structure, secondary metabolite, and effector coding capacity across Cochliobolus pathogens.</title>
        <authorList>
            <person name="Condon B.J."/>
            <person name="Leng Y."/>
            <person name="Wu D."/>
            <person name="Bushley K.E."/>
            <person name="Ohm R.A."/>
            <person name="Otillar R."/>
            <person name="Martin J."/>
            <person name="Schackwitz W."/>
            <person name="Grimwood J."/>
            <person name="MohdZainudin N."/>
            <person name="Xue C."/>
            <person name="Wang R."/>
            <person name="Manning V.A."/>
            <person name="Dhillon B."/>
            <person name="Tu Z.J."/>
            <person name="Steffenson B.J."/>
            <person name="Salamov A."/>
            <person name="Sun H."/>
            <person name="Lowry S."/>
            <person name="LaButti K."/>
            <person name="Han J."/>
            <person name="Copeland A."/>
            <person name="Lindquist E."/>
            <person name="Barry K."/>
            <person name="Schmutz J."/>
            <person name="Baker S.E."/>
            <person name="Ciuffetti L.M."/>
            <person name="Grigoriev I.V."/>
            <person name="Zhong S."/>
            <person name="Turgeon B.G."/>
        </authorList>
    </citation>
    <scope>NUCLEOTIDE SEQUENCE [LARGE SCALE GENOMIC DNA]</scope>
    <source>
        <strain evidence="9 10">FI3</strain>
    </source>
</reference>
<organism evidence="9 10">
    <name type="scientific">Bipolaris victoriae (strain FI3)</name>
    <name type="common">Victoria blight of oats agent</name>
    <name type="synonym">Cochliobolus victoriae</name>
    <dbReference type="NCBI Taxonomy" id="930091"/>
    <lineage>
        <taxon>Eukaryota</taxon>
        <taxon>Fungi</taxon>
        <taxon>Dikarya</taxon>
        <taxon>Ascomycota</taxon>
        <taxon>Pezizomycotina</taxon>
        <taxon>Dothideomycetes</taxon>
        <taxon>Pleosporomycetidae</taxon>
        <taxon>Pleosporales</taxon>
        <taxon>Pleosporineae</taxon>
        <taxon>Pleosporaceae</taxon>
        <taxon>Bipolaris</taxon>
    </lineage>
</organism>
<dbReference type="PROSITE" id="PS00687">
    <property type="entry name" value="ALDEHYDE_DEHYDR_GLU"/>
    <property type="match status" value="1"/>
</dbReference>
<dbReference type="FunFam" id="3.40.309.10:FF:000012">
    <property type="entry name" value="Betaine aldehyde dehydrogenase"/>
    <property type="match status" value="1"/>
</dbReference>
<dbReference type="InterPro" id="IPR016161">
    <property type="entry name" value="Ald_DH/histidinol_DH"/>
</dbReference>
<dbReference type="AlphaFoldDB" id="W7ECS2"/>
<dbReference type="HOGENOM" id="CLU_005391_0_0_1"/>
<evidence type="ECO:0000256" key="3">
    <source>
        <dbReference type="ARBA" id="ARBA00023027"/>
    </source>
</evidence>
<name>W7ECS2_BIPV3</name>
<feature type="domain" description="Aldehyde dehydrogenase" evidence="8">
    <location>
        <begin position="1"/>
        <end position="401"/>
    </location>
</feature>
<dbReference type="Pfam" id="PF00171">
    <property type="entry name" value="Aldedh"/>
    <property type="match status" value="1"/>
</dbReference>
<accession>W7ECS2</accession>
<dbReference type="Proteomes" id="UP000054337">
    <property type="component" value="Unassembled WGS sequence"/>
</dbReference>
<keyword evidence="2 7" id="KW-0560">Oxidoreductase</keyword>